<protein>
    <recommendedName>
        <fullName evidence="1">NAD-dependent epimerase/dehydratase domain-containing protein</fullName>
    </recommendedName>
</protein>
<dbReference type="STRING" id="1449350.OCH239_14860"/>
<dbReference type="InterPro" id="IPR050177">
    <property type="entry name" value="Lipid_A_modif_metabolic_enz"/>
</dbReference>
<evidence type="ECO:0000259" key="1">
    <source>
        <dbReference type="Pfam" id="PF01370"/>
    </source>
</evidence>
<dbReference type="PANTHER" id="PTHR43245">
    <property type="entry name" value="BIFUNCTIONAL POLYMYXIN RESISTANCE PROTEIN ARNA"/>
    <property type="match status" value="1"/>
</dbReference>
<dbReference type="InterPro" id="IPR001509">
    <property type="entry name" value="Epimerase_deHydtase"/>
</dbReference>
<dbReference type="CDD" id="cd08946">
    <property type="entry name" value="SDR_e"/>
    <property type="match status" value="1"/>
</dbReference>
<name>X7ECS9_9RHOB</name>
<dbReference type="InterPro" id="IPR036291">
    <property type="entry name" value="NAD(P)-bd_dom_sf"/>
</dbReference>
<dbReference type="Proteomes" id="UP000022447">
    <property type="component" value="Unassembled WGS sequence"/>
</dbReference>
<dbReference type="OrthoDB" id="9814124at2"/>
<accession>X7ECS9</accession>
<dbReference type="Pfam" id="PF01370">
    <property type="entry name" value="Epimerase"/>
    <property type="match status" value="1"/>
</dbReference>
<keyword evidence="3" id="KW-1185">Reference proteome</keyword>
<evidence type="ECO:0000313" key="2">
    <source>
        <dbReference type="EMBL" id="ETX12996.1"/>
    </source>
</evidence>
<organism evidence="2 3">
    <name type="scientific">Roseivivax halodurans JCM 10272</name>
    <dbReference type="NCBI Taxonomy" id="1449350"/>
    <lineage>
        <taxon>Bacteria</taxon>
        <taxon>Pseudomonadati</taxon>
        <taxon>Pseudomonadota</taxon>
        <taxon>Alphaproteobacteria</taxon>
        <taxon>Rhodobacterales</taxon>
        <taxon>Roseobacteraceae</taxon>
        <taxon>Roseivivax</taxon>
    </lineage>
</organism>
<dbReference type="RefSeq" id="WP_037266167.1">
    <property type="nucleotide sequence ID" value="NZ_JALZ01000041.1"/>
</dbReference>
<comment type="caution">
    <text evidence="2">The sequence shown here is derived from an EMBL/GenBank/DDBJ whole genome shotgun (WGS) entry which is preliminary data.</text>
</comment>
<sequence length="292" mass="30524">MRVAITGATGYVGRFLVAGALGEGHSVTALTRAAPGGPVGYLPFDLGSPPPDLSGFDLLIHAAFAHEPGRYRGGEGDDPDGFIARNLDGTRRLFDAAAAAEVPRIAFLSSRAVFDGLPAGTSLSEDLAPAPASLYGRAKLAAEEHLAALPVTGWSLRATGILGLEPSDLPRVRPAPWRKWETLLRDAIGGRAPEPRRGSEVHGADLAAALALILRHAPPSRPVHVSDVLLDTREILVEAARALGRDLPLPPPSEAPVSVLDCGTLRGLGWRPGGRARLAEEMPALLAAYGLT</sequence>
<dbReference type="Gene3D" id="3.40.50.720">
    <property type="entry name" value="NAD(P)-binding Rossmann-like Domain"/>
    <property type="match status" value="1"/>
</dbReference>
<gene>
    <name evidence="2" type="ORF">OCH239_14860</name>
</gene>
<feature type="domain" description="NAD-dependent epimerase/dehydratase" evidence="1">
    <location>
        <begin position="3"/>
        <end position="153"/>
    </location>
</feature>
<reference evidence="2 3" key="1">
    <citation type="submission" date="2014-01" db="EMBL/GenBank/DDBJ databases">
        <title>Roseivivax halodurans JCM 10272 Genome Sequencing.</title>
        <authorList>
            <person name="Lai Q."/>
            <person name="Li G."/>
            <person name="Shao Z."/>
        </authorList>
    </citation>
    <scope>NUCLEOTIDE SEQUENCE [LARGE SCALE GENOMIC DNA]</scope>
    <source>
        <strain evidence="2 3">JCM 10272</strain>
    </source>
</reference>
<proteinExistence type="predicted"/>
<dbReference type="EMBL" id="JALZ01000041">
    <property type="protein sequence ID" value="ETX12996.1"/>
    <property type="molecule type" value="Genomic_DNA"/>
</dbReference>
<dbReference type="eggNOG" id="COG0451">
    <property type="taxonomic scope" value="Bacteria"/>
</dbReference>
<evidence type="ECO:0000313" key="3">
    <source>
        <dbReference type="Proteomes" id="UP000022447"/>
    </source>
</evidence>
<dbReference type="PATRIC" id="fig|1449350.3.peg.3812"/>
<dbReference type="AlphaFoldDB" id="X7ECS9"/>
<dbReference type="SUPFAM" id="SSF51735">
    <property type="entry name" value="NAD(P)-binding Rossmann-fold domains"/>
    <property type="match status" value="1"/>
</dbReference>